<evidence type="ECO:0000313" key="2">
    <source>
        <dbReference type="EMBL" id="KAH9423071.1"/>
    </source>
</evidence>
<feature type="transmembrane region" description="Helical" evidence="1">
    <location>
        <begin position="35"/>
        <end position="57"/>
    </location>
</feature>
<proteinExistence type="predicted"/>
<dbReference type="Proteomes" id="UP000887458">
    <property type="component" value="Unassembled WGS sequence"/>
</dbReference>
<keyword evidence="1" id="KW-0472">Membrane</keyword>
<gene>
    <name evidence="2" type="ORF">DERP_007664</name>
</gene>
<protein>
    <submittedName>
        <fullName evidence="2">Uncharacterized protein</fullName>
    </submittedName>
</protein>
<accession>A0ABQ8JL71</accession>
<reference evidence="2 3" key="2">
    <citation type="journal article" date="2022" name="Mol. Biol. Evol.">
        <title>Comparative Genomics Reveals Insights into the Divergent Evolution of Astigmatic Mites and Household Pest Adaptations.</title>
        <authorList>
            <person name="Xiong Q."/>
            <person name="Wan A.T."/>
            <person name="Liu X."/>
            <person name="Fung C.S."/>
            <person name="Xiao X."/>
            <person name="Malainual N."/>
            <person name="Hou J."/>
            <person name="Wang L."/>
            <person name="Wang M."/>
            <person name="Yang K.Y."/>
            <person name="Cui Y."/>
            <person name="Leung E.L."/>
            <person name="Nong W."/>
            <person name="Shin S.K."/>
            <person name="Au S.W."/>
            <person name="Jeong K.Y."/>
            <person name="Chew F.T."/>
            <person name="Hui J.H."/>
            <person name="Leung T.F."/>
            <person name="Tungtrongchitr A."/>
            <person name="Zhong N."/>
            <person name="Liu Z."/>
            <person name="Tsui S.K."/>
        </authorList>
    </citation>
    <scope>NUCLEOTIDE SEQUENCE [LARGE SCALE GENOMIC DNA]</scope>
    <source>
        <strain evidence="2">Derp</strain>
    </source>
</reference>
<evidence type="ECO:0000256" key="1">
    <source>
        <dbReference type="SAM" id="Phobius"/>
    </source>
</evidence>
<keyword evidence="1" id="KW-1133">Transmembrane helix</keyword>
<evidence type="ECO:0000313" key="3">
    <source>
        <dbReference type="Proteomes" id="UP000887458"/>
    </source>
</evidence>
<dbReference type="EMBL" id="NJHN03000034">
    <property type="protein sequence ID" value="KAH9423071.1"/>
    <property type="molecule type" value="Genomic_DNA"/>
</dbReference>
<sequence length="68" mass="8353">MLNNIHIDQFRLLSLTSMYCGNEKKEKKRIRINQWMHIYACYSSFEIILLDILRLLYDAHNRIVNQFY</sequence>
<keyword evidence="1" id="KW-0812">Transmembrane</keyword>
<reference evidence="2 3" key="1">
    <citation type="journal article" date="2018" name="J. Allergy Clin. Immunol.">
        <title>High-quality assembly of Dermatophagoides pteronyssinus genome and transcriptome reveals a wide range of novel allergens.</title>
        <authorList>
            <person name="Liu X.Y."/>
            <person name="Yang K.Y."/>
            <person name="Wang M.Q."/>
            <person name="Kwok J.S."/>
            <person name="Zeng X."/>
            <person name="Yang Z."/>
            <person name="Xiao X.J."/>
            <person name="Lau C.P."/>
            <person name="Li Y."/>
            <person name="Huang Z.M."/>
            <person name="Ba J.G."/>
            <person name="Yim A.K."/>
            <person name="Ouyang C.Y."/>
            <person name="Ngai S.M."/>
            <person name="Chan T.F."/>
            <person name="Leung E.L."/>
            <person name="Liu L."/>
            <person name="Liu Z.G."/>
            <person name="Tsui S.K."/>
        </authorList>
    </citation>
    <scope>NUCLEOTIDE SEQUENCE [LARGE SCALE GENOMIC DNA]</scope>
    <source>
        <strain evidence="2">Derp</strain>
    </source>
</reference>
<organism evidence="2 3">
    <name type="scientific">Dermatophagoides pteronyssinus</name>
    <name type="common">European house dust mite</name>
    <dbReference type="NCBI Taxonomy" id="6956"/>
    <lineage>
        <taxon>Eukaryota</taxon>
        <taxon>Metazoa</taxon>
        <taxon>Ecdysozoa</taxon>
        <taxon>Arthropoda</taxon>
        <taxon>Chelicerata</taxon>
        <taxon>Arachnida</taxon>
        <taxon>Acari</taxon>
        <taxon>Acariformes</taxon>
        <taxon>Sarcoptiformes</taxon>
        <taxon>Astigmata</taxon>
        <taxon>Psoroptidia</taxon>
        <taxon>Analgoidea</taxon>
        <taxon>Pyroglyphidae</taxon>
        <taxon>Dermatophagoidinae</taxon>
        <taxon>Dermatophagoides</taxon>
    </lineage>
</organism>
<keyword evidence="3" id="KW-1185">Reference proteome</keyword>
<name>A0ABQ8JL71_DERPT</name>
<comment type="caution">
    <text evidence="2">The sequence shown here is derived from an EMBL/GenBank/DDBJ whole genome shotgun (WGS) entry which is preliminary data.</text>
</comment>